<accession>A0A5K1ACD3</accession>
<dbReference type="PANTHER" id="PTHR33107:SF5">
    <property type="entry name" value="KUNITZ TRYPSIN INHIBITOR 5"/>
    <property type="match status" value="1"/>
</dbReference>
<dbReference type="SUPFAM" id="SSF50386">
    <property type="entry name" value="STI-like"/>
    <property type="match status" value="1"/>
</dbReference>
<dbReference type="Gramene" id="NC2G0287710.1">
    <property type="protein sequence ID" value="NC2G0287710.1:cds"/>
    <property type="gene ID" value="NC2G0287710"/>
</dbReference>
<feature type="signal peptide" evidence="1">
    <location>
        <begin position="1"/>
        <end position="20"/>
    </location>
</feature>
<sequence>MLAIFPLVVLLLALTGRARSATDQVLDVDGNPVRAGIGYYILPAHSSRSGGLTSLSRSGSCPFNVVQADSGLDQGTQLTFAPATGKKEVRLVTDLNIEFLSVNHCGSSAVWKYAGVDEATGQRFITLGGTAGNPGPATVSNWFKIEKEGDHYALVFCPTVCESCRVVCGNVGIYSENGSQFLALSDPAFPVKFRKA</sequence>
<dbReference type="Gene3D" id="2.80.10.50">
    <property type="match status" value="1"/>
</dbReference>
<dbReference type="InterPro" id="IPR002160">
    <property type="entry name" value="Prot_inh_Kunz-lg"/>
</dbReference>
<feature type="chain" id="PRO_5023814715" evidence="1">
    <location>
        <begin position="21"/>
        <end position="196"/>
    </location>
</feature>
<dbReference type="AlphaFoldDB" id="A0A5K1ACD3"/>
<proteinExistence type="predicted"/>
<protein>
    <submittedName>
        <fullName evidence="2">Uncharacterized protein</fullName>
    </submittedName>
</protein>
<dbReference type="InterPro" id="IPR011065">
    <property type="entry name" value="Kunitz_inhibitor_STI-like_sf"/>
</dbReference>
<dbReference type="SMART" id="SM00452">
    <property type="entry name" value="STI"/>
    <property type="match status" value="1"/>
</dbReference>
<gene>
    <name evidence="2" type="ORF">NYM_LOCUS14093</name>
</gene>
<dbReference type="PRINTS" id="PR00291">
    <property type="entry name" value="KUNITZINHBTR"/>
</dbReference>
<dbReference type="EMBL" id="LR721780">
    <property type="protein sequence ID" value="VVV99811.1"/>
    <property type="molecule type" value="Genomic_DNA"/>
</dbReference>
<dbReference type="PROSITE" id="PS00283">
    <property type="entry name" value="SOYBEAN_KUNITZ"/>
    <property type="match status" value="1"/>
</dbReference>
<dbReference type="OrthoDB" id="1918435at2759"/>
<dbReference type="OMA" id="DLNIVFF"/>
<dbReference type="GO" id="GO:0004866">
    <property type="term" value="F:endopeptidase inhibitor activity"/>
    <property type="evidence" value="ECO:0007669"/>
    <property type="project" value="InterPro"/>
</dbReference>
<reference evidence="2" key="1">
    <citation type="submission" date="2019-09" db="EMBL/GenBank/DDBJ databases">
        <authorList>
            <person name="Zhang L."/>
        </authorList>
    </citation>
    <scope>NUCLEOTIDE SEQUENCE</scope>
</reference>
<evidence type="ECO:0000313" key="2">
    <source>
        <dbReference type="EMBL" id="VVV99811.1"/>
    </source>
</evidence>
<name>A0A5K1ACD3_9MAGN</name>
<evidence type="ECO:0000256" key="1">
    <source>
        <dbReference type="SAM" id="SignalP"/>
    </source>
</evidence>
<organism evidence="2">
    <name type="scientific">Nymphaea colorata</name>
    <name type="common">pocket water lily</name>
    <dbReference type="NCBI Taxonomy" id="210225"/>
    <lineage>
        <taxon>Eukaryota</taxon>
        <taxon>Viridiplantae</taxon>
        <taxon>Streptophyta</taxon>
        <taxon>Embryophyta</taxon>
        <taxon>Tracheophyta</taxon>
        <taxon>Spermatophyta</taxon>
        <taxon>Magnoliopsida</taxon>
        <taxon>Nymphaeales</taxon>
        <taxon>Nymphaeaceae</taxon>
        <taxon>Nymphaea</taxon>
    </lineage>
</organism>
<dbReference type="PANTHER" id="PTHR33107">
    <property type="entry name" value="KUNITZ TRYPSIN INHIBITOR 2"/>
    <property type="match status" value="1"/>
</dbReference>
<keyword evidence="1" id="KW-0732">Signal</keyword>
<dbReference type="Pfam" id="PF00197">
    <property type="entry name" value="Kunitz_legume"/>
    <property type="match status" value="1"/>
</dbReference>
<dbReference type="CDD" id="cd23375">
    <property type="entry name" value="beta-trefoil_STI_VvMLP-like"/>
    <property type="match status" value="1"/>
</dbReference>